<accession>A0A5C3MYR0</accession>
<dbReference type="GO" id="GO:0005524">
    <property type="term" value="F:ATP binding"/>
    <property type="evidence" value="ECO:0007669"/>
    <property type="project" value="InterPro"/>
</dbReference>
<dbReference type="SUPFAM" id="SSF56112">
    <property type="entry name" value="Protein kinase-like (PK-like)"/>
    <property type="match status" value="1"/>
</dbReference>
<dbReference type="GO" id="GO:0004672">
    <property type="term" value="F:protein kinase activity"/>
    <property type="evidence" value="ECO:0007669"/>
    <property type="project" value="InterPro"/>
</dbReference>
<evidence type="ECO:0000259" key="2">
    <source>
        <dbReference type="PROSITE" id="PS50011"/>
    </source>
</evidence>
<name>A0A5C3MYR0_9AGAM</name>
<dbReference type="InterPro" id="IPR000719">
    <property type="entry name" value="Prot_kinase_dom"/>
</dbReference>
<evidence type="ECO:0000313" key="3">
    <source>
        <dbReference type="EMBL" id="TFK50474.1"/>
    </source>
</evidence>
<dbReference type="OrthoDB" id="4062651at2759"/>
<proteinExistence type="predicted"/>
<feature type="domain" description="Protein kinase" evidence="2">
    <location>
        <begin position="303"/>
        <end position="587"/>
    </location>
</feature>
<evidence type="ECO:0000256" key="1">
    <source>
        <dbReference type="SAM" id="MobiDB-lite"/>
    </source>
</evidence>
<dbReference type="Gene3D" id="1.10.510.10">
    <property type="entry name" value="Transferase(Phosphotransferase) domain 1"/>
    <property type="match status" value="1"/>
</dbReference>
<feature type="region of interest" description="Disordered" evidence="1">
    <location>
        <begin position="116"/>
        <end position="135"/>
    </location>
</feature>
<sequence length="587" mass="65402">MALTDGKLWCLLIDHDRKPLGYPFKVPLAAGFDVSDLRQMAAEMRAEITGSTPGAIALNIVVRQWPRDTYVKDEFLQEEVTKAFSDKITIILESWQVLGDLQLSVTDILLVELPPPPAGSGSKRKHDSHNRPESMALKRLKTDIAMKPSSLTAPSEFQKIVGEGHAISCNRPFDCHTLPLVLLHEAFTIFKDRCREDPSEQALSCLNQLSVVGCAWFETQVERRSEIQAVLKECMDLSLPESKVPGTDYGTDGNLDVVVMPAAIRDCKNESGPALNEAILYYANFLQKAFDHPLRFRNFRTCFPSILIVDMGSYMGFYGAAWDGRCVKVEPLTPLFDLSTHWKERKARYAMAASLDALVAAISNITAHYRSIVTDATENPQSSEADPRVEKARGYPFLTSYNDGEREITFTYKARVYDTKLFFYATLDGPDAGDCLVKFTPQYSEGAHSYLASRGLAPMLRRCVQISADWVAVIMDISPYKVLCDMDLSEADKEKIRHKVKSALDTLHQGGFVHGDVRDTNLLVDVQSLESEDVAIHLIDFDWAGRIGEAKYPLGINRTSVKRPAGVEGGALIAESHDIGMLSYLFE</sequence>
<gene>
    <name evidence="3" type="ORF">OE88DRAFT_1808792</name>
</gene>
<dbReference type="STRING" id="5364.A0A5C3MYR0"/>
<dbReference type="InterPro" id="IPR011009">
    <property type="entry name" value="Kinase-like_dom_sf"/>
</dbReference>
<dbReference type="AlphaFoldDB" id="A0A5C3MYR0"/>
<dbReference type="Proteomes" id="UP000305948">
    <property type="component" value="Unassembled WGS sequence"/>
</dbReference>
<dbReference type="PROSITE" id="PS50011">
    <property type="entry name" value="PROTEIN_KINASE_DOM"/>
    <property type="match status" value="1"/>
</dbReference>
<evidence type="ECO:0000313" key="4">
    <source>
        <dbReference type="Proteomes" id="UP000305948"/>
    </source>
</evidence>
<protein>
    <recommendedName>
        <fullName evidence="2">Protein kinase domain-containing protein</fullName>
    </recommendedName>
</protein>
<keyword evidence="4" id="KW-1185">Reference proteome</keyword>
<organism evidence="3 4">
    <name type="scientific">Heliocybe sulcata</name>
    <dbReference type="NCBI Taxonomy" id="5364"/>
    <lineage>
        <taxon>Eukaryota</taxon>
        <taxon>Fungi</taxon>
        <taxon>Dikarya</taxon>
        <taxon>Basidiomycota</taxon>
        <taxon>Agaricomycotina</taxon>
        <taxon>Agaricomycetes</taxon>
        <taxon>Gloeophyllales</taxon>
        <taxon>Gloeophyllaceae</taxon>
        <taxon>Heliocybe</taxon>
    </lineage>
</organism>
<dbReference type="EMBL" id="ML213513">
    <property type="protein sequence ID" value="TFK50474.1"/>
    <property type="molecule type" value="Genomic_DNA"/>
</dbReference>
<reference evidence="3 4" key="1">
    <citation type="journal article" date="2019" name="Nat. Ecol. Evol.">
        <title>Megaphylogeny resolves global patterns of mushroom evolution.</title>
        <authorList>
            <person name="Varga T."/>
            <person name="Krizsan K."/>
            <person name="Foldi C."/>
            <person name="Dima B."/>
            <person name="Sanchez-Garcia M."/>
            <person name="Sanchez-Ramirez S."/>
            <person name="Szollosi G.J."/>
            <person name="Szarkandi J.G."/>
            <person name="Papp V."/>
            <person name="Albert L."/>
            <person name="Andreopoulos W."/>
            <person name="Angelini C."/>
            <person name="Antonin V."/>
            <person name="Barry K.W."/>
            <person name="Bougher N.L."/>
            <person name="Buchanan P."/>
            <person name="Buyck B."/>
            <person name="Bense V."/>
            <person name="Catcheside P."/>
            <person name="Chovatia M."/>
            <person name="Cooper J."/>
            <person name="Damon W."/>
            <person name="Desjardin D."/>
            <person name="Finy P."/>
            <person name="Geml J."/>
            <person name="Haridas S."/>
            <person name="Hughes K."/>
            <person name="Justo A."/>
            <person name="Karasinski D."/>
            <person name="Kautmanova I."/>
            <person name="Kiss B."/>
            <person name="Kocsube S."/>
            <person name="Kotiranta H."/>
            <person name="LaButti K.M."/>
            <person name="Lechner B.E."/>
            <person name="Liimatainen K."/>
            <person name="Lipzen A."/>
            <person name="Lukacs Z."/>
            <person name="Mihaltcheva S."/>
            <person name="Morgado L.N."/>
            <person name="Niskanen T."/>
            <person name="Noordeloos M.E."/>
            <person name="Ohm R.A."/>
            <person name="Ortiz-Santana B."/>
            <person name="Ovrebo C."/>
            <person name="Racz N."/>
            <person name="Riley R."/>
            <person name="Savchenko A."/>
            <person name="Shiryaev A."/>
            <person name="Soop K."/>
            <person name="Spirin V."/>
            <person name="Szebenyi C."/>
            <person name="Tomsovsky M."/>
            <person name="Tulloss R.E."/>
            <person name="Uehling J."/>
            <person name="Grigoriev I.V."/>
            <person name="Vagvolgyi C."/>
            <person name="Papp T."/>
            <person name="Martin F.M."/>
            <person name="Miettinen O."/>
            <person name="Hibbett D.S."/>
            <person name="Nagy L.G."/>
        </authorList>
    </citation>
    <scope>NUCLEOTIDE SEQUENCE [LARGE SCALE GENOMIC DNA]</scope>
    <source>
        <strain evidence="3 4">OMC1185</strain>
    </source>
</reference>